<dbReference type="AlphaFoldDB" id="A0AAF0ISV3"/>
<reference evidence="1" key="1">
    <citation type="submission" date="2023-03" db="EMBL/GenBank/DDBJ databases">
        <title>Mating type loci evolution in Malassezia.</title>
        <authorList>
            <person name="Coelho M.A."/>
        </authorList>
    </citation>
    <scope>NUCLEOTIDE SEQUENCE</scope>
    <source>
        <strain evidence="1">CBS 7876</strain>
    </source>
</reference>
<evidence type="ECO:0000313" key="1">
    <source>
        <dbReference type="EMBL" id="WFD02598.1"/>
    </source>
</evidence>
<evidence type="ECO:0000313" key="2">
    <source>
        <dbReference type="Proteomes" id="UP001214603"/>
    </source>
</evidence>
<protein>
    <submittedName>
        <fullName evidence="1">Uncharacterized protein</fullName>
    </submittedName>
</protein>
<dbReference type="PANTHER" id="PTHR14614">
    <property type="entry name" value="HEPATOCELLULAR CARCINOMA-ASSOCIATED ANTIGEN"/>
    <property type="match status" value="1"/>
</dbReference>
<gene>
    <name evidence="1" type="ORF">MOBT1_001279</name>
</gene>
<dbReference type="SUPFAM" id="SSF53335">
    <property type="entry name" value="S-adenosyl-L-methionine-dependent methyltransferases"/>
    <property type="match status" value="1"/>
</dbReference>
<dbReference type="GO" id="GO:0008757">
    <property type="term" value="F:S-adenosylmethionine-dependent methyltransferase activity"/>
    <property type="evidence" value="ECO:0007669"/>
    <property type="project" value="UniProtKB-ARBA"/>
</dbReference>
<dbReference type="Proteomes" id="UP001214603">
    <property type="component" value="Chromosome 2"/>
</dbReference>
<proteinExistence type="predicted"/>
<dbReference type="EMBL" id="CP119935">
    <property type="protein sequence ID" value="WFD02598.1"/>
    <property type="molecule type" value="Genomic_DNA"/>
</dbReference>
<sequence>MVPAQAELAVRVPPTAALPRLRREPSLEQIHDALAYVACLYGPHRTEWSAELCDALEAAAADQTERTFVMDWLTRLLASELAWIEDERERLAACDRAAELLAGCTSALEAGELVREFTFPMGGAPELSLTVRDAPLPPSDSNSVQGAEEAAAAVGVQTYASSVIMCDLLVVEPAAFHEALCGSPRIEPFTVVELGAGTGIVGMIAVQLLAKRAFPSDVYITDYHDDVMTNLRYNLDTYLLQEPIPNVNVTCEALDWRALHARLHPEAAADGVVCRVPPAQSASLLLAADVVYDPMHATWLLAAIKYLLRQPDTDPAARAHILVPVRFAGRLAGLYQTIDTAIEQEATPHNGYALRTLWKR</sequence>
<name>A0AAF0ISV3_9BASI</name>
<dbReference type="Gene3D" id="3.40.50.150">
    <property type="entry name" value="Vaccinia Virus protein VP39"/>
    <property type="match status" value="1"/>
</dbReference>
<dbReference type="InterPro" id="IPR029063">
    <property type="entry name" value="SAM-dependent_MTases_sf"/>
</dbReference>
<accession>A0AAF0ISV3</accession>
<dbReference type="Pfam" id="PF10294">
    <property type="entry name" value="Methyltransf_16"/>
    <property type="match status" value="1"/>
</dbReference>
<organism evidence="1 2">
    <name type="scientific">Malassezia obtusa</name>
    <dbReference type="NCBI Taxonomy" id="76774"/>
    <lineage>
        <taxon>Eukaryota</taxon>
        <taxon>Fungi</taxon>
        <taxon>Dikarya</taxon>
        <taxon>Basidiomycota</taxon>
        <taxon>Ustilaginomycotina</taxon>
        <taxon>Malasseziomycetes</taxon>
        <taxon>Malasseziales</taxon>
        <taxon>Malasseziaceae</taxon>
        <taxon>Malassezia</taxon>
    </lineage>
</organism>
<keyword evidence="2" id="KW-1185">Reference proteome</keyword>
<dbReference type="InterPro" id="IPR019410">
    <property type="entry name" value="Methyltransf_16"/>
</dbReference>
<dbReference type="PANTHER" id="PTHR14614:SF147">
    <property type="entry name" value="S-ADENOSYLMETHIONINE-DEPENDENT METHYLTRANSFERASE OF THE SEVEN BETA-STRAND FAMILY"/>
    <property type="match status" value="1"/>
</dbReference>